<evidence type="ECO:0000313" key="4">
    <source>
        <dbReference type="Proteomes" id="UP000019095"/>
    </source>
</evidence>
<dbReference type="KEGG" id="amim:MIM_c20840"/>
<sequence length="324" mass="34445">MTYRTISKPLFLQSVIAGSLLGFTSAALANDFPERPLRIIVNTGPGGLVDLSTRLVAEKMSENLGQPVVVENRAGGDGGLGARTVKTAKPDGYTLLSSAGTVVIQPLVKLNPIYDMKDFTGVGPVLRSPVLMVTGASQPDKTLADFIARAKANPGKMSYASAGVGTTTHIGAALFLKQAGLNLLHVPYKGNGTAMPDVMSGRVDMIFEAYGSGAPKVNSGSLKALAVTSTSRLADLPNVQTFAEQGVKDFSYYLWVGMLAPAGTPEPVVKRLNEALRYALSSKEITERFRTDGSEALSMTPAEFDQFLVSEEEKNGGYGERSWY</sequence>
<dbReference type="PIRSF" id="PIRSF017082">
    <property type="entry name" value="YflP"/>
    <property type="match status" value="1"/>
</dbReference>
<dbReference type="Gene3D" id="3.40.190.10">
    <property type="entry name" value="Periplasmic binding protein-like II"/>
    <property type="match status" value="1"/>
</dbReference>
<keyword evidence="2" id="KW-0732">Signal</keyword>
<evidence type="ECO:0000256" key="2">
    <source>
        <dbReference type="SAM" id="SignalP"/>
    </source>
</evidence>
<name>W0PGB7_ADVMD</name>
<dbReference type="CDD" id="cd07012">
    <property type="entry name" value="PBP2_Bug_TTT"/>
    <property type="match status" value="1"/>
</dbReference>
<organism evidence="3 4">
    <name type="scientific">Advenella mimigardefordensis (strain DSM 17166 / LMG 22922 / DPN7)</name>
    <dbReference type="NCBI Taxonomy" id="1247726"/>
    <lineage>
        <taxon>Bacteria</taxon>
        <taxon>Pseudomonadati</taxon>
        <taxon>Pseudomonadota</taxon>
        <taxon>Betaproteobacteria</taxon>
        <taxon>Burkholderiales</taxon>
        <taxon>Alcaligenaceae</taxon>
    </lineage>
</organism>
<gene>
    <name evidence="3" type="ORF">MIM_c20840</name>
</gene>
<evidence type="ECO:0000313" key="3">
    <source>
        <dbReference type="EMBL" id="AHG64163.1"/>
    </source>
</evidence>
<dbReference type="SUPFAM" id="SSF53850">
    <property type="entry name" value="Periplasmic binding protein-like II"/>
    <property type="match status" value="1"/>
</dbReference>
<keyword evidence="3" id="KW-0675">Receptor</keyword>
<dbReference type="PATRIC" id="fig|1247726.3.peg.2293"/>
<accession>W0PGB7</accession>
<dbReference type="PANTHER" id="PTHR42928:SF5">
    <property type="entry name" value="BLR1237 PROTEIN"/>
    <property type="match status" value="1"/>
</dbReference>
<dbReference type="Proteomes" id="UP000019095">
    <property type="component" value="Chromosome"/>
</dbReference>
<dbReference type="Pfam" id="PF03401">
    <property type="entry name" value="TctC"/>
    <property type="match status" value="1"/>
</dbReference>
<reference evidence="3 4" key="1">
    <citation type="journal article" date="2014" name="Microbiology">
        <title>Unravelling the complete genome sequence of Advenella mimigardefordensis strain DPN7T and novel insights in the catabolism of the xenobiotic polythioester precursor 3,3'-dithiodipropionate.</title>
        <authorList>
            <person name="Wubbeler J.H."/>
            <person name="Hiessl S."/>
            <person name="Schuldes J."/>
            <person name="Thurmer A."/>
            <person name="Daniel R."/>
            <person name="Steinbuchel A."/>
        </authorList>
    </citation>
    <scope>NUCLEOTIDE SEQUENCE [LARGE SCALE GENOMIC DNA]</scope>
    <source>
        <strain evidence="4">DSM 17166 / LMG 22922 / DPN7</strain>
    </source>
</reference>
<dbReference type="EMBL" id="CP003915">
    <property type="protein sequence ID" value="AHG64163.1"/>
    <property type="molecule type" value="Genomic_DNA"/>
</dbReference>
<comment type="similarity">
    <text evidence="1">Belongs to the UPF0065 (bug) family.</text>
</comment>
<dbReference type="STRING" id="1247726.MIM_c20840"/>
<dbReference type="InterPro" id="IPR005064">
    <property type="entry name" value="BUG"/>
</dbReference>
<dbReference type="InterPro" id="IPR042100">
    <property type="entry name" value="Bug_dom1"/>
</dbReference>
<keyword evidence="4" id="KW-1185">Reference proteome</keyword>
<dbReference type="RefSeq" id="WP_042070228.1">
    <property type="nucleotide sequence ID" value="NZ_CP003915.1"/>
</dbReference>
<feature type="signal peptide" evidence="2">
    <location>
        <begin position="1"/>
        <end position="29"/>
    </location>
</feature>
<evidence type="ECO:0000256" key="1">
    <source>
        <dbReference type="ARBA" id="ARBA00006987"/>
    </source>
</evidence>
<dbReference type="OrthoDB" id="8678477at2"/>
<proteinExistence type="inferred from homology"/>
<dbReference type="eggNOG" id="COG3181">
    <property type="taxonomic scope" value="Bacteria"/>
</dbReference>
<protein>
    <submittedName>
        <fullName evidence="3">Putative Bug-like extracytoplasmic solute binding receptor, TTT family</fullName>
    </submittedName>
</protein>
<dbReference type="AlphaFoldDB" id="W0PGB7"/>
<dbReference type="Gene3D" id="3.40.190.150">
    <property type="entry name" value="Bordetella uptake gene, domain 1"/>
    <property type="match status" value="1"/>
</dbReference>
<dbReference type="HOGENOM" id="CLU_045683_0_2_4"/>
<dbReference type="PANTHER" id="PTHR42928">
    <property type="entry name" value="TRICARBOXYLATE-BINDING PROTEIN"/>
    <property type="match status" value="1"/>
</dbReference>
<feature type="chain" id="PRO_5004793602" evidence="2">
    <location>
        <begin position="30"/>
        <end position="324"/>
    </location>
</feature>